<dbReference type="EMBL" id="JAOQBH010000010">
    <property type="protein sequence ID" value="KAJ4129873.1"/>
    <property type="molecule type" value="Genomic_DNA"/>
</dbReference>
<proteinExistence type="predicted"/>
<evidence type="ECO:0000313" key="2">
    <source>
        <dbReference type="Proteomes" id="UP001152024"/>
    </source>
</evidence>
<accession>A0ABQ8R9B8</accession>
<comment type="caution">
    <text evidence="1">The sequence shown here is derived from an EMBL/GenBank/DDBJ whole genome shotgun (WGS) entry which is preliminary data.</text>
</comment>
<protein>
    <submittedName>
        <fullName evidence="1">Uncharacterized protein</fullName>
    </submittedName>
</protein>
<sequence>MKIWKPEDPLPGPGVFEDEEPYDKSWIFEDPQSEEIIRQVGFDERKAAKSWRRWSEWAEEGGAEFGCATRDVPFLALVKGVVEFSDDAWGDDDAVWIQWMQKHGISAELQDAIMDPTFKQVRLTRTCEQWVLDTIDMRYETFYNKRTKSECEGNENSQDTEHEYYDGAVVPEETPGMTVLYKAIVLNRRRNTPYSIFDSEGRLAIMNHLVKYQTIVFGRSGSLIYLGTSLKATQLHASYLRRLSNGLDTNVVIVQLHIPDIALQDTSVPIYFPSDNWKKLVWYYQNRAEDKELRDEISWLCRAQVIVGHLTSRPKEVLSQLGSWEDLTEKHVLNLDGNADGDIHYAFRDDGGEDFLEDNVTDGKITSFSKEQYLEWMEKHEAPSQGNIVRSLLGVC</sequence>
<evidence type="ECO:0000313" key="1">
    <source>
        <dbReference type="EMBL" id="KAJ4129873.1"/>
    </source>
</evidence>
<name>A0ABQ8R9B8_FUSEQ</name>
<organism evidence="1 2">
    <name type="scientific">Fusarium equiseti</name>
    <name type="common">Fusarium scirpi</name>
    <dbReference type="NCBI Taxonomy" id="61235"/>
    <lineage>
        <taxon>Eukaryota</taxon>
        <taxon>Fungi</taxon>
        <taxon>Dikarya</taxon>
        <taxon>Ascomycota</taxon>
        <taxon>Pezizomycotina</taxon>
        <taxon>Sordariomycetes</taxon>
        <taxon>Hypocreomycetidae</taxon>
        <taxon>Hypocreales</taxon>
        <taxon>Nectriaceae</taxon>
        <taxon>Fusarium</taxon>
        <taxon>Fusarium incarnatum-equiseti species complex</taxon>
    </lineage>
</organism>
<dbReference type="Proteomes" id="UP001152024">
    <property type="component" value="Unassembled WGS sequence"/>
</dbReference>
<keyword evidence="2" id="KW-1185">Reference proteome</keyword>
<gene>
    <name evidence="1" type="ORF">NW768_006843</name>
</gene>
<reference evidence="1" key="1">
    <citation type="submission" date="2022-09" db="EMBL/GenBank/DDBJ databases">
        <title>Fusarium specimens isolated from Avocado Roots.</title>
        <authorList>
            <person name="Stajich J."/>
            <person name="Roper C."/>
            <person name="Heimlech-Rivalta G."/>
        </authorList>
    </citation>
    <scope>NUCLEOTIDE SEQUENCE</scope>
    <source>
        <strain evidence="1">CF00095</strain>
    </source>
</reference>